<dbReference type="Proteomes" id="UP000001592">
    <property type="component" value="Chromosome"/>
</dbReference>
<dbReference type="InterPro" id="IPR036113">
    <property type="entry name" value="Asp/Glu-ADT_sf_sub_c"/>
</dbReference>
<dbReference type="GO" id="GO:0005524">
    <property type="term" value="F:ATP binding"/>
    <property type="evidence" value="ECO:0007669"/>
    <property type="project" value="UniProtKB-KW"/>
</dbReference>
<dbReference type="GO" id="GO:0006412">
    <property type="term" value="P:translation"/>
    <property type="evidence" value="ECO:0007669"/>
    <property type="project" value="UniProtKB-UniRule"/>
</dbReference>
<dbReference type="EC" id="6.3.5.-" evidence="2"/>
<sequence length="102" mass="11572">MERRKKNMSVDQETVKRVARLARIAIRDNEVEPITKKFNAILGFVEQLNEVDVSEVEPLTSVIPMTLRMREDNVTDGNKAADIVANAPVTEENFFLVSKIVE</sequence>
<proteinExistence type="inferred from homology"/>
<evidence type="ECO:0000313" key="3">
    <source>
        <dbReference type="EMBL" id="CAK01514.1"/>
    </source>
</evidence>
<dbReference type="PANTHER" id="PTHR15004">
    <property type="entry name" value="GLUTAMYL-TRNA(GLN) AMIDOTRANSFERASE SUBUNIT C, MITOCHONDRIAL"/>
    <property type="match status" value="1"/>
</dbReference>
<comment type="function">
    <text evidence="2">Allows the formation of correctly charged Asn-tRNA(Asn) or Gln-tRNA(Gln) through the transamidation of misacylated Asp-tRNA(Asn) or Glu-tRNA(Gln) in organisms which lack either or both of asparaginyl-tRNA or glutaminyl-tRNA synthetases. The reaction takes place in the presence of glutamine and ATP through an activated phospho-Asp-tRNA(Asn) or phospho-Glu-tRNA(Gln).</text>
</comment>
<dbReference type="AlphaFoldDB" id="A9IU54"/>
<evidence type="ECO:0000256" key="2">
    <source>
        <dbReference type="HAMAP-Rule" id="MF_00122"/>
    </source>
</evidence>
<dbReference type="eggNOG" id="COG0721">
    <property type="taxonomic scope" value="Bacteria"/>
</dbReference>
<gene>
    <name evidence="2 3" type="primary">gatC</name>
    <name evidence="3" type="ordered locus">BT_1142</name>
</gene>
<dbReference type="HOGENOM" id="CLU_105899_2_0_5"/>
<dbReference type="SUPFAM" id="SSF141000">
    <property type="entry name" value="Glu-tRNAGln amidotransferase C subunit"/>
    <property type="match status" value="1"/>
</dbReference>
<protein>
    <recommendedName>
        <fullName evidence="2">Aspartyl/glutamyl-tRNA(Asn/Gln) amidotransferase subunit C</fullName>
        <shortName evidence="2">Asp/Glu-ADT subunit C</shortName>
        <ecNumber evidence="2">6.3.5.-</ecNumber>
    </recommendedName>
</protein>
<comment type="similarity">
    <text evidence="2">Belongs to the GatC family.</text>
</comment>
<evidence type="ECO:0000256" key="1">
    <source>
        <dbReference type="ARBA" id="ARBA00022598"/>
    </source>
</evidence>
<dbReference type="GO" id="GO:0050567">
    <property type="term" value="F:glutaminyl-tRNA synthase (glutamine-hydrolyzing) activity"/>
    <property type="evidence" value="ECO:0007669"/>
    <property type="project" value="UniProtKB-UniRule"/>
</dbReference>
<dbReference type="KEGG" id="btr:BT_1142"/>
<comment type="catalytic activity">
    <reaction evidence="2">
        <text>L-glutamyl-tRNA(Gln) + L-glutamine + ATP + H2O = L-glutaminyl-tRNA(Gln) + L-glutamate + ADP + phosphate + H(+)</text>
        <dbReference type="Rhea" id="RHEA:17521"/>
        <dbReference type="Rhea" id="RHEA-COMP:9681"/>
        <dbReference type="Rhea" id="RHEA-COMP:9684"/>
        <dbReference type="ChEBI" id="CHEBI:15377"/>
        <dbReference type="ChEBI" id="CHEBI:15378"/>
        <dbReference type="ChEBI" id="CHEBI:29985"/>
        <dbReference type="ChEBI" id="CHEBI:30616"/>
        <dbReference type="ChEBI" id="CHEBI:43474"/>
        <dbReference type="ChEBI" id="CHEBI:58359"/>
        <dbReference type="ChEBI" id="CHEBI:78520"/>
        <dbReference type="ChEBI" id="CHEBI:78521"/>
        <dbReference type="ChEBI" id="CHEBI:456216"/>
    </reaction>
</comment>
<dbReference type="InterPro" id="IPR003837">
    <property type="entry name" value="GatC"/>
</dbReference>
<dbReference type="NCBIfam" id="TIGR00135">
    <property type="entry name" value="gatC"/>
    <property type="match status" value="1"/>
</dbReference>
<dbReference type="EMBL" id="AM260525">
    <property type="protein sequence ID" value="CAK01514.1"/>
    <property type="molecule type" value="Genomic_DNA"/>
</dbReference>
<keyword evidence="1 2" id="KW-0436">Ligase</keyword>
<dbReference type="GO" id="GO:0050566">
    <property type="term" value="F:asparaginyl-tRNA synthase (glutamine-hydrolyzing) activity"/>
    <property type="evidence" value="ECO:0007669"/>
    <property type="project" value="RHEA"/>
</dbReference>
<dbReference type="PANTHER" id="PTHR15004:SF0">
    <property type="entry name" value="GLUTAMYL-TRNA(GLN) AMIDOTRANSFERASE SUBUNIT C, MITOCHONDRIAL"/>
    <property type="match status" value="1"/>
</dbReference>
<keyword evidence="4" id="KW-1185">Reference proteome</keyword>
<name>A9IU54_BART1</name>
<dbReference type="Gene3D" id="1.10.20.60">
    <property type="entry name" value="Glu-tRNAGln amidotransferase C subunit, N-terminal domain"/>
    <property type="match status" value="1"/>
</dbReference>
<dbReference type="GO" id="GO:0070681">
    <property type="term" value="P:glutaminyl-tRNAGln biosynthesis via transamidation"/>
    <property type="evidence" value="ECO:0007669"/>
    <property type="project" value="TreeGrafter"/>
</dbReference>
<comment type="catalytic activity">
    <reaction evidence="2">
        <text>L-aspartyl-tRNA(Asn) + L-glutamine + ATP + H2O = L-asparaginyl-tRNA(Asn) + L-glutamate + ADP + phosphate + 2 H(+)</text>
        <dbReference type="Rhea" id="RHEA:14513"/>
        <dbReference type="Rhea" id="RHEA-COMP:9674"/>
        <dbReference type="Rhea" id="RHEA-COMP:9677"/>
        <dbReference type="ChEBI" id="CHEBI:15377"/>
        <dbReference type="ChEBI" id="CHEBI:15378"/>
        <dbReference type="ChEBI" id="CHEBI:29985"/>
        <dbReference type="ChEBI" id="CHEBI:30616"/>
        <dbReference type="ChEBI" id="CHEBI:43474"/>
        <dbReference type="ChEBI" id="CHEBI:58359"/>
        <dbReference type="ChEBI" id="CHEBI:78515"/>
        <dbReference type="ChEBI" id="CHEBI:78516"/>
        <dbReference type="ChEBI" id="CHEBI:456216"/>
    </reaction>
</comment>
<keyword evidence="2" id="KW-0067">ATP-binding</keyword>
<evidence type="ECO:0000313" key="4">
    <source>
        <dbReference type="Proteomes" id="UP000001592"/>
    </source>
</evidence>
<keyword evidence="2" id="KW-0648">Protein biosynthesis</keyword>
<accession>A9IU54</accession>
<dbReference type="Pfam" id="PF02686">
    <property type="entry name" value="GatC"/>
    <property type="match status" value="1"/>
</dbReference>
<comment type="subunit">
    <text evidence="2">Heterotrimer of A, B and C subunits.</text>
</comment>
<organism evidence="3 4">
    <name type="scientific">Bartonella tribocorum (strain DSM 28219 / CCUG 45778 / CIP 105476 / IBS 506)</name>
    <dbReference type="NCBI Taxonomy" id="382640"/>
    <lineage>
        <taxon>Bacteria</taxon>
        <taxon>Pseudomonadati</taxon>
        <taxon>Pseudomonadota</taxon>
        <taxon>Alphaproteobacteria</taxon>
        <taxon>Hyphomicrobiales</taxon>
        <taxon>Bartonellaceae</taxon>
        <taxon>Bartonella</taxon>
    </lineage>
</organism>
<keyword evidence="2" id="KW-0547">Nucleotide-binding</keyword>
<dbReference type="HAMAP" id="MF_00122">
    <property type="entry name" value="GatC"/>
    <property type="match status" value="1"/>
</dbReference>
<dbReference type="GO" id="GO:0006450">
    <property type="term" value="P:regulation of translational fidelity"/>
    <property type="evidence" value="ECO:0007669"/>
    <property type="project" value="InterPro"/>
</dbReference>
<reference evidence="3 4" key="1">
    <citation type="journal article" date="2007" name="Nat. Genet.">
        <title>Genomic analysis of Bartonella identifies type IV secretion systems as host adaptability factors.</title>
        <authorList>
            <person name="Saenz H.L."/>
            <person name="Engel P."/>
            <person name="Stoeckli M.C."/>
            <person name="Lanz C."/>
            <person name="Raddatz G."/>
            <person name="Vayssier-Taussat M."/>
            <person name="Birtles R."/>
            <person name="Schuster S.C."/>
            <person name="Dehio C."/>
        </authorList>
    </citation>
    <scope>NUCLEOTIDE SEQUENCE [LARGE SCALE GENOMIC DNA]</scope>
    <source>
        <strain evidence="4">DSM 28219 / CCUG 45778 / CIP 105476 / IBS 506</strain>
    </source>
</reference>